<proteinExistence type="predicted"/>
<dbReference type="AlphaFoldDB" id="A0A0K1RW35"/>
<organism evidence="1 2">
    <name type="scientific">Microcystis panniformis FACHB-1757</name>
    <dbReference type="NCBI Taxonomy" id="1638788"/>
    <lineage>
        <taxon>Bacteria</taxon>
        <taxon>Bacillati</taxon>
        <taxon>Cyanobacteriota</taxon>
        <taxon>Cyanophyceae</taxon>
        <taxon>Oscillatoriophycideae</taxon>
        <taxon>Chroococcales</taxon>
        <taxon>Microcystaceae</taxon>
        <taxon>Microcystis</taxon>
    </lineage>
</organism>
<gene>
    <name evidence="1" type="ORF">VL20_781</name>
</gene>
<sequence>MLISCKYNSLFIRNPKVALSSLEKSLRKIILNDWECFNYI</sequence>
<dbReference type="Proteomes" id="UP000068167">
    <property type="component" value="Chromosome"/>
</dbReference>
<accession>A0A0K1RW35</accession>
<evidence type="ECO:0000313" key="1">
    <source>
        <dbReference type="EMBL" id="AKV65988.1"/>
    </source>
</evidence>
<dbReference type="EMBL" id="CP011339">
    <property type="protein sequence ID" value="AKV65988.1"/>
    <property type="molecule type" value="Genomic_DNA"/>
</dbReference>
<protein>
    <submittedName>
        <fullName evidence="1">Uncharacterized protein</fullName>
    </submittedName>
</protein>
<reference evidence="1 2" key="1">
    <citation type="journal article" date="2016" name="Stand. Genomic Sci.">
        <title>Complete genome sequence and genomic characterization of Microcystis panniformis FACHB 1757 by third-generation sequencing.</title>
        <authorList>
            <person name="Zhang J.Y."/>
            <person name="Guan R."/>
            <person name="Zhang H.J."/>
            <person name="Li H."/>
            <person name="Xiao P."/>
            <person name="Yu G.L."/>
            <person name="Du L."/>
            <person name="Cao D.M."/>
            <person name="Zhu B.C."/>
            <person name="Li R.H."/>
            <person name="Lu Z.H."/>
        </authorList>
    </citation>
    <scope>NUCLEOTIDE SEQUENCE [LARGE SCALE GENOMIC DNA]</scope>
    <source>
        <strain evidence="1 2">FACHB-1757</strain>
    </source>
</reference>
<dbReference type="KEGG" id="mpk:VL20_781"/>
<keyword evidence="2" id="KW-1185">Reference proteome</keyword>
<dbReference type="PATRIC" id="fig|1638788.3.peg.786"/>
<evidence type="ECO:0000313" key="2">
    <source>
        <dbReference type="Proteomes" id="UP000068167"/>
    </source>
</evidence>
<name>A0A0K1RW35_9CHRO</name>